<comment type="caution">
    <text evidence="1">The sequence shown here is derived from an EMBL/GenBank/DDBJ whole genome shotgun (WGS) entry which is preliminary data.</text>
</comment>
<sequence>MTMESFATPYPVLFHDGEIEHDRGHVGIHSVLSFKKFQSQMSRLIGAPANQLSAVFVCRRTLKDTEKRQKLPINETTNFNIILNQHNPSRERDCHFLVSIKKSKKERKGTRKRISEAENVDDEDSTSSRGGSSPSEERPKPGLPVDKFFSTEAASPTSILQRSVSPALSPSESADEHISLGLSANANNSIAPADKVERILLRREGVNPNSSVTPRLGWPVVGPGQRVEGFDVNAAGRNVEFLSQGPQRPPFIQDEHWKAERAWMQNGIAGRQSEKEMFQAVQPPPFMSPASRAELFRLGRFTDSTLSQGFGTRPPTALQRIGAMNHPPSFPDIPTRSILSSFESSGNIIPRNPIATLLTVNTGVHQAQMNSLMLHMQRPIRSFPVIASPERPNPHGGVYRLGQDNTDSRADVQAYTYHCHFCSERNQGPPLFHFCVNDRILTGFRGPSPAGPITRPSKSQLEVAA</sequence>
<reference evidence="2" key="1">
    <citation type="journal article" date="2024" name="Proc. Natl. Acad. Sci. U.S.A.">
        <title>Extraordinary preservation of gene collinearity over three hundred million years revealed in homosporous lycophytes.</title>
        <authorList>
            <person name="Li C."/>
            <person name="Wickell D."/>
            <person name="Kuo L.Y."/>
            <person name="Chen X."/>
            <person name="Nie B."/>
            <person name="Liao X."/>
            <person name="Peng D."/>
            <person name="Ji J."/>
            <person name="Jenkins J."/>
            <person name="Williams M."/>
            <person name="Shu S."/>
            <person name="Plott C."/>
            <person name="Barry K."/>
            <person name="Rajasekar S."/>
            <person name="Grimwood J."/>
            <person name="Han X."/>
            <person name="Sun S."/>
            <person name="Hou Z."/>
            <person name="He W."/>
            <person name="Dai G."/>
            <person name="Sun C."/>
            <person name="Schmutz J."/>
            <person name="Leebens-Mack J.H."/>
            <person name="Li F.W."/>
            <person name="Wang L."/>
        </authorList>
    </citation>
    <scope>NUCLEOTIDE SEQUENCE [LARGE SCALE GENOMIC DNA]</scope>
    <source>
        <strain evidence="2">cv. PW_Plant_1</strain>
    </source>
</reference>
<organism evidence="1 2">
    <name type="scientific">Diphasiastrum complanatum</name>
    <name type="common">Issler's clubmoss</name>
    <name type="synonym">Lycopodium complanatum</name>
    <dbReference type="NCBI Taxonomy" id="34168"/>
    <lineage>
        <taxon>Eukaryota</taxon>
        <taxon>Viridiplantae</taxon>
        <taxon>Streptophyta</taxon>
        <taxon>Embryophyta</taxon>
        <taxon>Tracheophyta</taxon>
        <taxon>Lycopodiopsida</taxon>
        <taxon>Lycopodiales</taxon>
        <taxon>Lycopodiaceae</taxon>
        <taxon>Lycopodioideae</taxon>
        <taxon>Diphasiastrum</taxon>
    </lineage>
</organism>
<proteinExistence type="predicted"/>
<name>A0ACC2CU18_DIPCM</name>
<accession>A0ACC2CU18</accession>
<protein>
    <submittedName>
        <fullName evidence="1">Uncharacterized protein</fullName>
    </submittedName>
</protein>
<evidence type="ECO:0000313" key="2">
    <source>
        <dbReference type="Proteomes" id="UP001162992"/>
    </source>
</evidence>
<gene>
    <name evidence="1" type="ORF">O6H91_09G123100</name>
</gene>
<keyword evidence="2" id="KW-1185">Reference proteome</keyword>
<evidence type="ECO:0000313" key="1">
    <source>
        <dbReference type="EMBL" id="KAJ7545508.1"/>
    </source>
</evidence>
<dbReference type="Proteomes" id="UP001162992">
    <property type="component" value="Chromosome 9"/>
</dbReference>
<dbReference type="EMBL" id="CM055100">
    <property type="protein sequence ID" value="KAJ7545508.1"/>
    <property type="molecule type" value="Genomic_DNA"/>
</dbReference>